<dbReference type="GO" id="GO:0004594">
    <property type="term" value="F:pantothenate kinase activity"/>
    <property type="evidence" value="ECO:0007669"/>
    <property type="project" value="UniProtKB-EC"/>
</dbReference>
<comment type="function">
    <text evidence="16">Catalyzes the phosphorylation of pantothenate (Pan), the first step in CoA biosynthesis.</text>
</comment>
<dbReference type="PANTHER" id="PTHR34265">
    <property type="entry name" value="TYPE III PANTOTHENATE KINASE"/>
    <property type="match status" value="1"/>
</dbReference>
<evidence type="ECO:0000256" key="14">
    <source>
        <dbReference type="ARBA" id="ARBA00038036"/>
    </source>
</evidence>
<feature type="active site" description="Proton acceptor" evidence="16">
    <location>
        <position position="95"/>
    </location>
</feature>
<evidence type="ECO:0000256" key="6">
    <source>
        <dbReference type="ARBA" id="ARBA00012102"/>
    </source>
</evidence>
<evidence type="ECO:0000256" key="10">
    <source>
        <dbReference type="ARBA" id="ARBA00022777"/>
    </source>
</evidence>
<comment type="caution">
    <text evidence="17">The sequence shown here is derived from an EMBL/GenBank/DDBJ whole genome shotgun (WGS) entry which is preliminary data.</text>
</comment>
<evidence type="ECO:0000313" key="18">
    <source>
        <dbReference type="Proteomes" id="UP001239019"/>
    </source>
</evidence>
<organism evidence="17 18">
    <name type="scientific">Natronospira bacteriovora</name>
    <dbReference type="NCBI Taxonomy" id="3069753"/>
    <lineage>
        <taxon>Bacteria</taxon>
        <taxon>Pseudomonadati</taxon>
        <taxon>Pseudomonadota</taxon>
        <taxon>Gammaproteobacteria</taxon>
        <taxon>Natronospirales</taxon>
        <taxon>Natronospiraceae</taxon>
        <taxon>Natronospira</taxon>
    </lineage>
</organism>
<evidence type="ECO:0000256" key="16">
    <source>
        <dbReference type="HAMAP-Rule" id="MF_01274"/>
    </source>
</evidence>
<comment type="cofactor">
    <cofactor evidence="16">
        <name>NH4(+)</name>
        <dbReference type="ChEBI" id="CHEBI:28938"/>
    </cofactor>
    <cofactor evidence="16">
        <name>K(+)</name>
        <dbReference type="ChEBI" id="CHEBI:29103"/>
    </cofactor>
    <text evidence="16">A monovalent cation. Ammonium or potassium.</text>
</comment>
<feature type="binding site" evidence="16">
    <location>
        <begin position="6"/>
        <end position="13"/>
    </location>
    <ligand>
        <name>ATP</name>
        <dbReference type="ChEBI" id="CHEBI:30616"/>
    </ligand>
</feature>
<evidence type="ECO:0000256" key="11">
    <source>
        <dbReference type="ARBA" id="ARBA00022840"/>
    </source>
</evidence>
<comment type="subcellular location">
    <subcellularLocation>
        <location evidence="3 16">Cytoplasm</location>
    </subcellularLocation>
</comment>
<keyword evidence="18" id="KW-1185">Reference proteome</keyword>
<evidence type="ECO:0000256" key="4">
    <source>
        <dbReference type="ARBA" id="ARBA00005225"/>
    </source>
</evidence>
<comment type="catalytic activity">
    <reaction evidence="1 16">
        <text>(R)-pantothenate + ATP = (R)-4'-phosphopantothenate + ADP + H(+)</text>
        <dbReference type="Rhea" id="RHEA:16373"/>
        <dbReference type="ChEBI" id="CHEBI:10986"/>
        <dbReference type="ChEBI" id="CHEBI:15378"/>
        <dbReference type="ChEBI" id="CHEBI:29032"/>
        <dbReference type="ChEBI" id="CHEBI:30616"/>
        <dbReference type="ChEBI" id="CHEBI:456216"/>
        <dbReference type="EC" id="2.7.1.33"/>
    </reaction>
</comment>
<feature type="binding site" evidence="16">
    <location>
        <begin position="93"/>
        <end position="96"/>
    </location>
    <ligand>
        <name>substrate</name>
    </ligand>
</feature>
<gene>
    <name evidence="16" type="primary">coaX</name>
    <name evidence="17" type="ORF">RBH19_11790</name>
</gene>
<comment type="similarity">
    <text evidence="14 16">Belongs to the type III pantothenate kinase family.</text>
</comment>
<keyword evidence="10 16" id="KW-0418">Kinase</keyword>
<accession>A0ABU0W940</accession>
<dbReference type="Pfam" id="PF03309">
    <property type="entry name" value="Pan_kinase"/>
    <property type="match status" value="1"/>
</dbReference>
<sequence>MDLLLDCGNTRLKWAWVDEQGAIVARGSDADYHPPALSWRPARIALAAVREGAAVQALAEWASLQCPEAFHRLRTPRALCGLTIAYEEPVRLGVDRWLAMLAAWRLIGQPQHRPLLVVDCGTAVTLDLVDADGGHRGGAIVPGLRLMAESLIGATSGIRPRPDDQSAGFPGRDTGACVQSGALMAVTGALREAIAHSDGICPGAAVIMTGGDADGLRTPLGNERIEWWPDLVFQGMREMLACCE</sequence>
<dbReference type="PANTHER" id="PTHR34265:SF1">
    <property type="entry name" value="TYPE III PANTOTHENATE KINASE"/>
    <property type="match status" value="1"/>
</dbReference>
<dbReference type="RefSeq" id="WP_306729054.1">
    <property type="nucleotide sequence ID" value="NZ_JAVDDT010000008.1"/>
</dbReference>
<dbReference type="SUPFAM" id="SSF53067">
    <property type="entry name" value="Actin-like ATPase domain"/>
    <property type="match status" value="2"/>
</dbReference>
<dbReference type="InterPro" id="IPR004619">
    <property type="entry name" value="Type_III_PanK"/>
</dbReference>
<keyword evidence="12 16" id="KW-0630">Potassium</keyword>
<evidence type="ECO:0000256" key="12">
    <source>
        <dbReference type="ARBA" id="ARBA00022958"/>
    </source>
</evidence>
<evidence type="ECO:0000256" key="8">
    <source>
        <dbReference type="ARBA" id="ARBA00022679"/>
    </source>
</evidence>
<evidence type="ECO:0000256" key="9">
    <source>
        <dbReference type="ARBA" id="ARBA00022741"/>
    </source>
</evidence>
<keyword evidence="16" id="KW-0479">Metal-binding</keyword>
<evidence type="ECO:0000313" key="17">
    <source>
        <dbReference type="EMBL" id="MDQ2070556.1"/>
    </source>
</evidence>
<keyword evidence="9 16" id="KW-0547">Nucleotide-binding</keyword>
<feature type="binding site" evidence="16">
    <location>
        <position position="86"/>
    </location>
    <ligand>
        <name>substrate</name>
    </ligand>
</feature>
<dbReference type="Proteomes" id="UP001239019">
    <property type="component" value="Unassembled WGS sequence"/>
</dbReference>
<evidence type="ECO:0000256" key="2">
    <source>
        <dbReference type="ARBA" id="ARBA00001958"/>
    </source>
</evidence>
<protein>
    <recommendedName>
        <fullName evidence="15 16">Type III pantothenate kinase</fullName>
        <ecNumber evidence="6 16">2.7.1.33</ecNumber>
    </recommendedName>
    <alternativeName>
        <fullName evidence="16">PanK-III</fullName>
    </alternativeName>
    <alternativeName>
        <fullName evidence="16">Pantothenic acid kinase</fullName>
    </alternativeName>
</protein>
<evidence type="ECO:0000256" key="1">
    <source>
        <dbReference type="ARBA" id="ARBA00001206"/>
    </source>
</evidence>
<keyword evidence="8 16" id="KW-0808">Transferase</keyword>
<dbReference type="Gene3D" id="3.30.420.40">
    <property type="match status" value="2"/>
</dbReference>
<dbReference type="HAMAP" id="MF_01274">
    <property type="entry name" value="Pantothen_kinase_3"/>
    <property type="match status" value="1"/>
</dbReference>
<dbReference type="NCBIfam" id="TIGR00671">
    <property type="entry name" value="baf"/>
    <property type="match status" value="1"/>
</dbReference>
<evidence type="ECO:0000256" key="15">
    <source>
        <dbReference type="ARBA" id="ARBA00040883"/>
    </source>
</evidence>
<evidence type="ECO:0000256" key="5">
    <source>
        <dbReference type="ARBA" id="ARBA00011738"/>
    </source>
</evidence>
<keyword evidence="11 16" id="KW-0067">ATP-binding</keyword>
<dbReference type="EC" id="2.7.1.33" evidence="6 16"/>
<keyword evidence="13 16" id="KW-0173">Coenzyme A biosynthesis</keyword>
<dbReference type="InterPro" id="IPR043129">
    <property type="entry name" value="ATPase_NBD"/>
</dbReference>
<name>A0ABU0W940_9GAMM</name>
<comment type="cofactor">
    <cofactor evidence="2">
        <name>K(+)</name>
        <dbReference type="ChEBI" id="CHEBI:29103"/>
    </cofactor>
</comment>
<dbReference type="EMBL" id="JAVDDT010000008">
    <property type="protein sequence ID" value="MDQ2070556.1"/>
    <property type="molecule type" value="Genomic_DNA"/>
</dbReference>
<keyword evidence="7 16" id="KW-0963">Cytoplasm</keyword>
<feature type="binding site" evidence="16">
    <location>
        <position position="174"/>
    </location>
    <ligand>
        <name>substrate</name>
    </ligand>
</feature>
<feature type="binding site" evidence="16">
    <location>
        <position position="122"/>
    </location>
    <ligand>
        <name>ATP</name>
        <dbReference type="ChEBI" id="CHEBI:30616"/>
    </ligand>
</feature>
<proteinExistence type="inferred from homology"/>
<evidence type="ECO:0000256" key="13">
    <source>
        <dbReference type="ARBA" id="ARBA00022993"/>
    </source>
</evidence>
<reference evidence="17 18" key="1">
    <citation type="submission" date="2023-08" db="EMBL/GenBank/DDBJ databases">
        <title>Whole-genome sequencing of halo(alkali)philic microorganisms from hypersaline lakes.</title>
        <authorList>
            <person name="Sorokin D.Y."/>
            <person name="Abbas B."/>
            <person name="Merkel A.Y."/>
        </authorList>
    </citation>
    <scope>NUCLEOTIDE SEQUENCE [LARGE SCALE GENOMIC DNA]</scope>
    <source>
        <strain evidence="17 18">AB-CW4</strain>
    </source>
</reference>
<dbReference type="CDD" id="cd24015">
    <property type="entry name" value="ASKHA_NBD_PanK-III"/>
    <property type="match status" value="1"/>
</dbReference>
<feature type="binding site" evidence="16">
    <location>
        <position position="119"/>
    </location>
    <ligand>
        <name>K(+)</name>
        <dbReference type="ChEBI" id="CHEBI:29103"/>
    </ligand>
</feature>
<evidence type="ECO:0000256" key="7">
    <source>
        <dbReference type="ARBA" id="ARBA00022490"/>
    </source>
</evidence>
<evidence type="ECO:0000256" key="3">
    <source>
        <dbReference type="ARBA" id="ARBA00004496"/>
    </source>
</evidence>
<comment type="subunit">
    <text evidence="5 16">Homodimer.</text>
</comment>
<comment type="pathway">
    <text evidence="4 16">Cofactor biosynthesis; coenzyme A biosynthesis; CoA from (R)-pantothenate: step 1/5.</text>
</comment>